<evidence type="ECO:0000313" key="2">
    <source>
        <dbReference type="Proteomes" id="UP001165079"/>
    </source>
</evidence>
<dbReference type="Proteomes" id="UP001165079">
    <property type="component" value="Unassembled WGS sequence"/>
</dbReference>
<dbReference type="AlphaFoldDB" id="A0A9W6SPY9"/>
<organism evidence="1 2">
    <name type="scientific">Actinorhabdospora filicis</name>
    <dbReference type="NCBI Taxonomy" id="1785913"/>
    <lineage>
        <taxon>Bacteria</taxon>
        <taxon>Bacillati</taxon>
        <taxon>Actinomycetota</taxon>
        <taxon>Actinomycetes</taxon>
        <taxon>Micromonosporales</taxon>
        <taxon>Micromonosporaceae</taxon>
        <taxon>Actinorhabdospora</taxon>
    </lineage>
</organism>
<sequence length="194" mass="21931">MLIEATPESTEAFVTRSELARRGWAPSMIRDLLDPPDQVRPNPVIRTRAPMRMYRLSRVAAVEKGEAFRTRGEAAAEQRARSAARLARGREAALALAREAVLDLPEHPPERLTALAVEHERSRPLDEARLHRWQVDYLRSRLPRPEELLAVLDGRPGKREALGLLRRRVAEAIGAAYPWLAREAARGLRERTSS</sequence>
<name>A0A9W6SPY9_9ACTN</name>
<proteinExistence type="predicted"/>
<keyword evidence="2" id="KW-1185">Reference proteome</keyword>
<gene>
    <name evidence="1" type="ORF">Afil01_56370</name>
</gene>
<accession>A0A9W6SPY9</accession>
<dbReference type="EMBL" id="BSTX01000004">
    <property type="protein sequence ID" value="GLZ80830.1"/>
    <property type="molecule type" value="Genomic_DNA"/>
</dbReference>
<evidence type="ECO:0000313" key="1">
    <source>
        <dbReference type="EMBL" id="GLZ80830.1"/>
    </source>
</evidence>
<comment type="caution">
    <text evidence="1">The sequence shown here is derived from an EMBL/GenBank/DDBJ whole genome shotgun (WGS) entry which is preliminary data.</text>
</comment>
<protein>
    <submittedName>
        <fullName evidence="1">Uncharacterized protein</fullName>
    </submittedName>
</protein>
<reference evidence="1" key="1">
    <citation type="submission" date="2023-03" db="EMBL/GenBank/DDBJ databases">
        <title>Actinorhabdospora filicis NBRC 111898.</title>
        <authorList>
            <person name="Ichikawa N."/>
            <person name="Sato H."/>
            <person name="Tonouchi N."/>
        </authorList>
    </citation>
    <scope>NUCLEOTIDE SEQUENCE</scope>
    <source>
        <strain evidence="1">NBRC 111898</strain>
    </source>
</reference>